<gene>
    <name evidence="9" type="ORF">ACIGXA_21365</name>
</gene>
<sequence>MLIGIDHNTCIGSGQCVLTAPDLFTQDDDGYSRLVPGGTEVATRRQAAEAALACPVRAIAVADEPPAN</sequence>
<comment type="function">
    <text evidence="8">Ferredoxins are iron-sulfur proteins that transfer electrons in a wide variety of metabolic reactions.</text>
</comment>
<protein>
    <recommendedName>
        <fullName evidence="8">Ferredoxin</fullName>
    </recommendedName>
</protein>
<organism evidence="9 10">
    <name type="scientific">Streptomyces fildesensis</name>
    <dbReference type="NCBI Taxonomy" id="375757"/>
    <lineage>
        <taxon>Bacteria</taxon>
        <taxon>Bacillati</taxon>
        <taxon>Actinomycetota</taxon>
        <taxon>Actinomycetes</taxon>
        <taxon>Kitasatosporales</taxon>
        <taxon>Streptomycetaceae</taxon>
        <taxon>Streptomyces</taxon>
    </lineage>
</organism>
<dbReference type="PANTHER" id="PTHR36923">
    <property type="entry name" value="FERREDOXIN"/>
    <property type="match status" value="1"/>
</dbReference>
<dbReference type="PRINTS" id="PR00352">
    <property type="entry name" value="3FE4SFRDOXIN"/>
</dbReference>
<comment type="caution">
    <text evidence="9">The sequence shown here is derived from an EMBL/GenBank/DDBJ whole genome shotgun (WGS) entry which is preliminary data.</text>
</comment>
<keyword evidence="4 8" id="KW-0249">Electron transport</keyword>
<keyword evidence="6 8" id="KW-0411">Iron-sulfur</keyword>
<evidence type="ECO:0000256" key="6">
    <source>
        <dbReference type="ARBA" id="ARBA00023014"/>
    </source>
</evidence>
<evidence type="ECO:0000256" key="2">
    <source>
        <dbReference type="ARBA" id="ARBA00022448"/>
    </source>
</evidence>
<keyword evidence="3 8" id="KW-0479">Metal-binding</keyword>
<reference evidence="9 10" key="1">
    <citation type="submission" date="2024-10" db="EMBL/GenBank/DDBJ databases">
        <title>The Natural Products Discovery Center: Release of the First 8490 Sequenced Strains for Exploring Actinobacteria Biosynthetic Diversity.</title>
        <authorList>
            <person name="Kalkreuter E."/>
            <person name="Kautsar S.A."/>
            <person name="Yang D."/>
            <person name="Bader C.D."/>
            <person name="Teijaro C.N."/>
            <person name="Fluegel L."/>
            <person name="Davis C.M."/>
            <person name="Simpson J.R."/>
            <person name="Lauterbach L."/>
            <person name="Steele A.D."/>
            <person name="Gui C."/>
            <person name="Meng S."/>
            <person name="Li G."/>
            <person name="Viehrig K."/>
            <person name="Ye F."/>
            <person name="Su P."/>
            <person name="Kiefer A.F."/>
            <person name="Nichols A."/>
            <person name="Cepeda A.J."/>
            <person name="Yan W."/>
            <person name="Fan B."/>
            <person name="Jiang Y."/>
            <person name="Adhikari A."/>
            <person name="Zheng C.-J."/>
            <person name="Schuster L."/>
            <person name="Cowan T.M."/>
            <person name="Smanski M.J."/>
            <person name="Chevrette M.G."/>
            <person name="De Carvalho L.P.S."/>
            <person name="Shen B."/>
        </authorList>
    </citation>
    <scope>NUCLEOTIDE SEQUENCE [LARGE SCALE GENOMIC DNA]</scope>
    <source>
        <strain evidence="9 10">NPDC053399</strain>
    </source>
</reference>
<proteinExistence type="predicted"/>
<keyword evidence="10" id="KW-1185">Reference proteome</keyword>
<keyword evidence="7" id="KW-0003">3Fe-4S</keyword>
<evidence type="ECO:0000313" key="10">
    <source>
        <dbReference type="Proteomes" id="UP001614394"/>
    </source>
</evidence>
<evidence type="ECO:0000256" key="5">
    <source>
        <dbReference type="ARBA" id="ARBA00023004"/>
    </source>
</evidence>
<dbReference type="Gene3D" id="3.30.70.20">
    <property type="match status" value="1"/>
</dbReference>
<dbReference type="Proteomes" id="UP001614394">
    <property type="component" value="Unassembled WGS sequence"/>
</dbReference>
<dbReference type="RefSeq" id="WP_399651556.1">
    <property type="nucleotide sequence ID" value="NZ_JBITYG010000006.1"/>
</dbReference>
<dbReference type="SUPFAM" id="SSF54862">
    <property type="entry name" value="4Fe-4S ferredoxins"/>
    <property type="match status" value="1"/>
</dbReference>
<dbReference type="InterPro" id="IPR001080">
    <property type="entry name" value="3Fe4S_ferredoxin"/>
</dbReference>
<dbReference type="InterPro" id="IPR051269">
    <property type="entry name" value="Fe-S_cluster_ET"/>
</dbReference>
<keyword evidence="2 8" id="KW-0813">Transport</keyword>
<dbReference type="PANTHER" id="PTHR36923:SF3">
    <property type="entry name" value="FERREDOXIN"/>
    <property type="match status" value="1"/>
</dbReference>
<evidence type="ECO:0000256" key="3">
    <source>
        <dbReference type="ARBA" id="ARBA00022723"/>
    </source>
</evidence>
<name>A0ABW8C9E9_9ACTN</name>
<dbReference type="Pfam" id="PF13370">
    <property type="entry name" value="Fer4_13"/>
    <property type="match status" value="1"/>
</dbReference>
<dbReference type="EMBL" id="JBITYG010000006">
    <property type="protein sequence ID" value="MFI9103071.1"/>
    <property type="molecule type" value="Genomic_DNA"/>
</dbReference>
<comment type="cofactor">
    <cofactor evidence="1">
        <name>[3Fe-4S] cluster</name>
        <dbReference type="ChEBI" id="CHEBI:21137"/>
    </cofactor>
</comment>
<evidence type="ECO:0000313" key="9">
    <source>
        <dbReference type="EMBL" id="MFI9103071.1"/>
    </source>
</evidence>
<evidence type="ECO:0000256" key="8">
    <source>
        <dbReference type="RuleBase" id="RU368020"/>
    </source>
</evidence>
<evidence type="ECO:0000256" key="1">
    <source>
        <dbReference type="ARBA" id="ARBA00001927"/>
    </source>
</evidence>
<evidence type="ECO:0000256" key="4">
    <source>
        <dbReference type="ARBA" id="ARBA00022982"/>
    </source>
</evidence>
<keyword evidence="5 8" id="KW-0408">Iron</keyword>
<accession>A0ABW8C9E9</accession>
<evidence type="ECO:0000256" key="7">
    <source>
        <dbReference type="ARBA" id="ARBA00023291"/>
    </source>
</evidence>